<name>A0A9D1MKP8_9FIRM</name>
<evidence type="ECO:0000256" key="1">
    <source>
        <dbReference type="ARBA" id="ARBA00004370"/>
    </source>
</evidence>
<reference evidence="10" key="2">
    <citation type="journal article" date="2021" name="PeerJ">
        <title>Extensive microbial diversity within the chicken gut microbiome revealed by metagenomics and culture.</title>
        <authorList>
            <person name="Gilroy R."/>
            <person name="Ravi A."/>
            <person name="Getino M."/>
            <person name="Pursley I."/>
            <person name="Horton D.L."/>
            <person name="Alikhan N.F."/>
            <person name="Baker D."/>
            <person name="Gharbi K."/>
            <person name="Hall N."/>
            <person name="Watson M."/>
            <person name="Adriaenssens E.M."/>
            <person name="Foster-Nyarko E."/>
            <person name="Jarju S."/>
            <person name="Secka A."/>
            <person name="Antonio M."/>
            <person name="Oren A."/>
            <person name="Chaudhuri R.R."/>
            <person name="La Ragione R."/>
            <person name="Hildebrand F."/>
            <person name="Pallen M.J."/>
        </authorList>
    </citation>
    <scope>NUCLEOTIDE SEQUENCE</scope>
    <source>
        <strain evidence="10">9366</strain>
    </source>
</reference>
<reference evidence="10" key="1">
    <citation type="submission" date="2020-10" db="EMBL/GenBank/DDBJ databases">
        <authorList>
            <person name="Gilroy R."/>
        </authorList>
    </citation>
    <scope>NUCLEOTIDE SEQUENCE</scope>
    <source>
        <strain evidence="10">9366</strain>
    </source>
</reference>
<evidence type="ECO:0000256" key="4">
    <source>
        <dbReference type="ARBA" id="ARBA00022927"/>
    </source>
</evidence>
<keyword evidence="7 8" id="KW-0472">Membrane</keyword>
<comment type="subunit">
    <text evidence="8">Component of the Sec protein translocase complex. Heterotrimer consisting of SecY, SecE and SecG subunits. The heterotrimers can form oligomers, although 1 heterotrimer is thought to be able to translocate proteins. Interacts with the ribosome. Interacts with SecDF, and other proteins may be involved. Interacts with SecA.</text>
</comment>
<dbReference type="InterPro" id="IPR038379">
    <property type="entry name" value="SecE_sf"/>
</dbReference>
<evidence type="ECO:0000256" key="5">
    <source>
        <dbReference type="ARBA" id="ARBA00022989"/>
    </source>
</evidence>
<comment type="similarity">
    <text evidence="8">Belongs to the SecE/SEC61-gamma family.</text>
</comment>
<dbReference type="EMBL" id="DVNJ01000002">
    <property type="protein sequence ID" value="HIU62308.1"/>
    <property type="molecule type" value="Genomic_DNA"/>
</dbReference>
<sequence length="118" mass="12986">MGKKNSLNNGQQLYSNAPLQNAELSAEEGKSNAPAPEGKKKKNKKKSDKPNIFVRIGRFFKEMFSELKKVSWPDAKKVFTQLGVVLLVVVIFLVIITAFDLGAAELLTLLVTHTTPTA</sequence>
<dbReference type="Gene3D" id="1.20.5.1030">
    <property type="entry name" value="Preprotein translocase secy subunit"/>
    <property type="match status" value="1"/>
</dbReference>
<comment type="subcellular location">
    <subcellularLocation>
        <location evidence="8">Cell membrane</location>
        <topology evidence="8">Single-pass membrane protein</topology>
    </subcellularLocation>
    <subcellularLocation>
        <location evidence="1">Membrane</location>
    </subcellularLocation>
</comment>
<keyword evidence="8" id="KW-1003">Cell membrane</keyword>
<evidence type="ECO:0000256" key="6">
    <source>
        <dbReference type="ARBA" id="ARBA00023010"/>
    </source>
</evidence>
<evidence type="ECO:0000313" key="11">
    <source>
        <dbReference type="Proteomes" id="UP000824145"/>
    </source>
</evidence>
<dbReference type="GO" id="GO:0008320">
    <property type="term" value="F:protein transmembrane transporter activity"/>
    <property type="evidence" value="ECO:0007669"/>
    <property type="project" value="UniProtKB-UniRule"/>
</dbReference>
<keyword evidence="4 8" id="KW-0653">Protein transport</keyword>
<dbReference type="Pfam" id="PF00584">
    <property type="entry name" value="SecE"/>
    <property type="match status" value="1"/>
</dbReference>
<dbReference type="HAMAP" id="MF_00422">
    <property type="entry name" value="SecE"/>
    <property type="match status" value="1"/>
</dbReference>
<protein>
    <recommendedName>
        <fullName evidence="8">Protein translocase subunit SecE</fullName>
    </recommendedName>
</protein>
<evidence type="ECO:0000313" key="10">
    <source>
        <dbReference type="EMBL" id="HIU62308.1"/>
    </source>
</evidence>
<dbReference type="InterPro" id="IPR001901">
    <property type="entry name" value="Translocase_SecE/Sec61-g"/>
</dbReference>
<dbReference type="GO" id="GO:0043952">
    <property type="term" value="P:protein transport by the Sec complex"/>
    <property type="evidence" value="ECO:0007669"/>
    <property type="project" value="UniProtKB-UniRule"/>
</dbReference>
<dbReference type="AlphaFoldDB" id="A0A9D1MKP8"/>
<keyword evidence="3 8" id="KW-0812">Transmembrane</keyword>
<dbReference type="GO" id="GO:0005886">
    <property type="term" value="C:plasma membrane"/>
    <property type="evidence" value="ECO:0007669"/>
    <property type="project" value="UniProtKB-SubCell"/>
</dbReference>
<dbReference type="GO" id="GO:0009306">
    <property type="term" value="P:protein secretion"/>
    <property type="evidence" value="ECO:0007669"/>
    <property type="project" value="UniProtKB-UniRule"/>
</dbReference>
<accession>A0A9D1MKP8</accession>
<evidence type="ECO:0000256" key="2">
    <source>
        <dbReference type="ARBA" id="ARBA00022448"/>
    </source>
</evidence>
<evidence type="ECO:0000256" key="8">
    <source>
        <dbReference type="HAMAP-Rule" id="MF_00422"/>
    </source>
</evidence>
<dbReference type="Proteomes" id="UP000824145">
    <property type="component" value="Unassembled WGS sequence"/>
</dbReference>
<feature type="region of interest" description="Disordered" evidence="9">
    <location>
        <begin position="23"/>
        <end position="49"/>
    </location>
</feature>
<dbReference type="InterPro" id="IPR005807">
    <property type="entry name" value="SecE_bac"/>
</dbReference>
<evidence type="ECO:0000256" key="3">
    <source>
        <dbReference type="ARBA" id="ARBA00022692"/>
    </source>
</evidence>
<organism evidence="10 11">
    <name type="scientific">Candidatus Caccalectryoclostridium excrementigallinarum</name>
    <dbReference type="NCBI Taxonomy" id="2840710"/>
    <lineage>
        <taxon>Bacteria</taxon>
        <taxon>Bacillati</taxon>
        <taxon>Bacillota</taxon>
        <taxon>Clostridia</taxon>
        <taxon>Christensenellales</taxon>
        <taxon>Christensenellaceae</taxon>
        <taxon>Christensenellaceae incertae sedis</taxon>
        <taxon>Candidatus Caccalectryoclostridium</taxon>
    </lineage>
</organism>
<keyword evidence="5 8" id="KW-1133">Transmembrane helix</keyword>
<dbReference type="GO" id="GO:0006605">
    <property type="term" value="P:protein targeting"/>
    <property type="evidence" value="ECO:0007669"/>
    <property type="project" value="UniProtKB-UniRule"/>
</dbReference>
<feature type="transmembrane region" description="Helical" evidence="8">
    <location>
        <begin position="78"/>
        <end position="99"/>
    </location>
</feature>
<keyword evidence="2 8" id="KW-0813">Transport</keyword>
<evidence type="ECO:0000256" key="7">
    <source>
        <dbReference type="ARBA" id="ARBA00023136"/>
    </source>
</evidence>
<dbReference type="GO" id="GO:0065002">
    <property type="term" value="P:intracellular protein transmembrane transport"/>
    <property type="evidence" value="ECO:0007669"/>
    <property type="project" value="UniProtKB-UniRule"/>
</dbReference>
<dbReference type="NCBIfam" id="TIGR00964">
    <property type="entry name" value="secE_bact"/>
    <property type="match status" value="1"/>
</dbReference>
<proteinExistence type="inferred from homology"/>
<evidence type="ECO:0000256" key="9">
    <source>
        <dbReference type="SAM" id="MobiDB-lite"/>
    </source>
</evidence>
<comment type="caution">
    <text evidence="10">The sequence shown here is derived from an EMBL/GenBank/DDBJ whole genome shotgun (WGS) entry which is preliminary data.</text>
</comment>
<comment type="function">
    <text evidence="8">Essential subunit of the Sec protein translocation channel SecYEG. Clamps together the 2 halves of SecY. May contact the channel plug during translocation.</text>
</comment>
<keyword evidence="6 8" id="KW-0811">Translocation</keyword>
<gene>
    <name evidence="8 10" type="primary">secE</name>
    <name evidence="10" type="ORF">IAB07_00880</name>
</gene>